<dbReference type="Pfam" id="PF03629">
    <property type="entry name" value="SASA"/>
    <property type="match status" value="1"/>
</dbReference>
<dbReference type="EMBL" id="BJYS01000053">
    <property type="protein sequence ID" value="GEO07200.1"/>
    <property type="molecule type" value="Genomic_DNA"/>
</dbReference>
<dbReference type="RefSeq" id="WP_146904874.1">
    <property type="nucleotide sequence ID" value="NZ_BJYS01000053.1"/>
</dbReference>
<evidence type="ECO:0000256" key="2">
    <source>
        <dbReference type="SAM" id="SignalP"/>
    </source>
</evidence>
<feature type="domain" description="Sialate O-acetylesterase" evidence="3">
    <location>
        <begin position="108"/>
        <end position="352"/>
    </location>
</feature>
<feature type="chain" id="PRO_5021790922" evidence="2">
    <location>
        <begin position="25"/>
        <end position="466"/>
    </location>
</feature>
<dbReference type="InterPro" id="IPR036514">
    <property type="entry name" value="SGNH_hydro_sf"/>
</dbReference>
<keyword evidence="2" id="KW-0732">Signal</keyword>
<evidence type="ECO:0000259" key="3">
    <source>
        <dbReference type="Pfam" id="PF03629"/>
    </source>
</evidence>
<evidence type="ECO:0000313" key="5">
    <source>
        <dbReference type="Proteomes" id="UP000321532"/>
    </source>
</evidence>
<dbReference type="GO" id="GO:0001681">
    <property type="term" value="F:sialate O-acetylesterase activity"/>
    <property type="evidence" value="ECO:0007669"/>
    <property type="project" value="InterPro"/>
</dbReference>
<proteinExistence type="predicted"/>
<comment type="caution">
    <text evidence="4">The sequence shown here is derived from an EMBL/GenBank/DDBJ whole genome shotgun (WGS) entry which is preliminary data.</text>
</comment>
<dbReference type="GO" id="GO:0005975">
    <property type="term" value="P:carbohydrate metabolic process"/>
    <property type="evidence" value="ECO:0007669"/>
    <property type="project" value="TreeGrafter"/>
</dbReference>
<sequence>MKNLSLLFFCVLLSTLGIKQTAKAVAVPAVFSDHMVLQQNAEVTIWGWANPSEEVKVTCSWDNNAVKTKGNNLAQWHVKIKTPIAGGPHTLTIKGYNTIEIKDVLMGEVWLCSGQSNMEWTTRAGVDNAQLEIAKANYPSIRFFTVPRRSADGAQLDVDARWIVCTPETMPNFSAVGYFFGQRIHENLKMPVGLINSSWGGTPAEIWVNAKTITENKDLAEAAAKLKEEPYGPNKPGKAFNAMIAPLTPYRIAGALWYQGESNTSNPQNYEKLLPALIQNWRTEWGYAFPFYFVQIAPYSYGDKHNGVLLRDAQRKSLSVPNTGMVVISDVGNIKDIHPRNKIPVGQRLANWALNKTYGKEDVVFSGPLYKSMKTEGNKIRLSFDYAETGLAVKGKELTLFEIAGADQKFVPATAKIAGNTIVVQAKSVKNPMAVRFAWSDTAEPNLFNKAGLPASSFRTDDWPIK</sequence>
<evidence type="ECO:0000256" key="1">
    <source>
        <dbReference type="ARBA" id="ARBA00022801"/>
    </source>
</evidence>
<dbReference type="OrthoDB" id="9816001at2"/>
<feature type="signal peptide" evidence="2">
    <location>
        <begin position="1"/>
        <end position="24"/>
    </location>
</feature>
<accession>A0A512B5G7</accession>
<dbReference type="PANTHER" id="PTHR22901">
    <property type="entry name" value="SIALATE O-ACETYLESTERASE"/>
    <property type="match status" value="1"/>
</dbReference>
<gene>
    <name evidence="4" type="ORF">AAE02nite_48640</name>
</gene>
<dbReference type="AlphaFoldDB" id="A0A512B5G7"/>
<organism evidence="4 5">
    <name type="scientific">Adhaeribacter aerolatus</name>
    <dbReference type="NCBI Taxonomy" id="670289"/>
    <lineage>
        <taxon>Bacteria</taxon>
        <taxon>Pseudomonadati</taxon>
        <taxon>Bacteroidota</taxon>
        <taxon>Cytophagia</taxon>
        <taxon>Cytophagales</taxon>
        <taxon>Hymenobacteraceae</taxon>
        <taxon>Adhaeribacter</taxon>
    </lineage>
</organism>
<dbReference type="InterPro" id="IPR039329">
    <property type="entry name" value="SIAE"/>
</dbReference>
<dbReference type="PANTHER" id="PTHR22901:SF0">
    <property type="entry name" value="SIALATE O-ACETYLESTERASE"/>
    <property type="match status" value="1"/>
</dbReference>
<name>A0A512B5G7_9BACT</name>
<keyword evidence="1" id="KW-0378">Hydrolase</keyword>
<reference evidence="4 5" key="1">
    <citation type="submission" date="2019-07" db="EMBL/GenBank/DDBJ databases">
        <title>Whole genome shotgun sequence of Adhaeribacter aerolatus NBRC 106133.</title>
        <authorList>
            <person name="Hosoyama A."/>
            <person name="Uohara A."/>
            <person name="Ohji S."/>
            <person name="Ichikawa N."/>
        </authorList>
    </citation>
    <scope>NUCLEOTIDE SEQUENCE [LARGE SCALE GENOMIC DNA]</scope>
    <source>
        <strain evidence="4 5">NBRC 106133</strain>
    </source>
</reference>
<dbReference type="InterPro" id="IPR005181">
    <property type="entry name" value="SASA"/>
</dbReference>
<protein>
    <submittedName>
        <fullName evidence="4">9-O-acetylesterase</fullName>
    </submittedName>
</protein>
<evidence type="ECO:0000313" key="4">
    <source>
        <dbReference type="EMBL" id="GEO07200.1"/>
    </source>
</evidence>
<dbReference type="Proteomes" id="UP000321532">
    <property type="component" value="Unassembled WGS sequence"/>
</dbReference>
<keyword evidence="5" id="KW-1185">Reference proteome</keyword>
<dbReference type="SUPFAM" id="SSF52266">
    <property type="entry name" value="SGNH hydrolase"/>
    <property type="match status" value="1"/>
</dbReference>
<dbReference type="Gene3D" id="3.40.50.1110">
    <property type="entry name" value="SGNH hydrolase"/>
    <property type="match status" value="1"/>
</dbReference>